<feature type="transmembrane region" description="Helical" evidence="1">
    <location>
        <begin position="82"/>
        <end position="98"/>
    </location>
</feature>
<keyword evidence="3" id="KW-1185">Reference proteome</keyword>
<evidence type="ECO:0000313" key="2">
    <source>
        <dbReference type="EMBL" id="SOC57342.1"/>
    </source>
</evidence>
<feature type="transmembrane region" description="Helical" evidence="1">
    <location>
        <begin position="151"/>
        <end position="170"/>
    </location>
</feature>
<dbReference type="AlphaFoldDB" id="A0A285VTH2"/>
<evidence type="ECO:0000256" key="1">
    <source>
        <dbReference type="SAM" id="Phobius"/>
    </source>
</evidence>
<protein>
    <submittedName>
        <fullName evidence="2">Uncharacterized protein</fullName>
    </submittedName>
</protein>
<feature type="transmembrane region" description="Helical" evidence="1">
    <location>
        <begin position="53"/>
        <end position="75"/>
    </location>
</feature>
<proteinExistence type="predicted"/>
<feature type="transmembrane region" description="Helical" evidence="1">
    <location>
        <begin position="12"/>
        <end position="33"/>
    </location>
</feature>
<accession>A0A285VTH2</accession>
<organism evidence="2 3">
    <name type="scientific">Ornithinimicrobium cerasi</name>
    <dbReference type="NCBI Taxonomy" id="2248773"/>
    <lineage>
        <taxon>Bacteria</taxon>
        <taxon>Bacillati</taxon>
        <taxon>Actinomycetota</taxon>
        <taxon>Actinomycetes</taxon>
        <taxon>Micrococcales</taxon>
        <taxon>Ornithinimicrobiaceae</taxon>
        <taxon>Ornithinimicrobium</taxon>
    </lineage>
</organism>
<dbReference type="Proteomes" id="UP000219688">
    <property type="component" value="Unassembled WGS sequence"/>
</dbReference>
<feature type="transmembrane region" description="Helical" evidence="1">
    <location>
        <begin position="118"/>
        <end position="139"/>
    </location>
</feature>
<sequence>MVLDTRGLRWWTLTLLVVTGLLAAASVLLHLTVRGTAANDLFSYFHLGSEVGLSAYWNALLLGLVAAGALFSGFVTPVRSRRWGWFVVTAVTLFLSLDEATRLHERTADLVTTNPLPTYTWVVAGIPLAALMVGVLWFATRSLPTVLRRRLGIALAVYIVGALGFEALSGVAWRQQRPDLSEALGTVEEVLEMVACVYAVHVLVQSWLPLRLEVRSTRTEVSDRV</sequence>
<reference evidence="3" key="1">
    <citation type="submission" date="2017-08" db="EMBL/GenBank/DDBJ databases">
        <authorList>
            <person name="Varghese N."/>
            <person name="Submissions S."/>
        </authorList>
    </citation>
    <scope>NUCLEOTIDE SEQUENCE [LARGE SCALE GENOMIC DNA]</scope>
    <source>
        <strain evidence="3">USBA17B2</strain>
    </source>
</reference>
<dbReference type="RefSeq" id="WP_097188995.1">
    <property type="nucleotide sequence ID" value="NZ_OBQK01000012.1"/>
</dbReference>
<keyword evidence="1" id="KW-1133">Transmembrane helix</keyword>
<evidence type="ECO:0000313" key="3">
    <source>
        <dbReference type="Proteomes" id="UP000219688"/>
    </source>
</evidence>
<gene>
    <name evidence="2" type="ORF">SAMN05421879_11233</name>
</gene>
<name>A0A285VTH2_9MICO</name>
<dbReference type="EMBL" id="OBQK01000012">
    <property type="protein sequence ID" value="SOC57342.1"/>
    <property type="molecule type" value="Genomic_DNA"/>
</dbReference>
<keyword evidence="1" id="KW-0472">Membrane</keyword>
<keyword evidence="1" id="KW-0812">Transmembrane</keyword>